<keyword evidence="5" id="KW-1133">Transmembrane helix</keyword>
<keyword evidence="6" id="KW-0472">Membrane</keyword>
<reference evidence="10" key="2">
    <citation type="submission" date="2017-02" db="EMBL/GenBank/DDBJ databases">
        <title>Sunflower complete genome.</title>
        <authorList>
            <person name="Langlade N."/>
            <person name="Munos S."/>
        </authorList>
    </citation>
    <scope>NUCLEOTIDE SEQUENCE [LARGE SCALE GENOMIC DNA]</scope>
    <source>
        <tissue evidence="10">Leaves</tissue>
    </source>
</reference>
<feature type="domain" description="Glycerol-3-phosphate acyltransferase RAM2/GPAT1-8 HAD-like" evidence="8">
    <location>
        <begin position="1"/>
        <end position="124"/>
    </location>
</feature>
<proteinExistence type="inferred from homology"/>
<name>A0A251SB87_HELAN</name>
<sequence length="125" mass="13816">MAGVKVSNIESVARAALPKFYSTDQHPEACRVFSACGKRCVLIANPMVMVVEPFLKEFLGSDLVLETEIDSWNGRVTELVKPPRVLVGCNKADALLKAFKDISLPDLALGDRKTDYPYMKICKVI</sequence>
<dbReference type="GO" id="GO:0090447">
    <property type="term" value="F:glycerol-3-phosphate 2-O-acyltransferase activity"/>
    <property type="evidence" value="ECO:0007669"/>
    <property type="project" value="UniProtKB-EC"/>
</dbReference>
<dbReference type="InterPro" id="IPR036412">
    <property type="entry name" value="HAD-like_sf"/>
</dbReference>
<dbReference type="EC" id="2.3.1.198" evidence="9"/>
<evidence type="ECO:0000256" key="6">
    <source>
        <dbReference type="ARBA" id="ARBA00023136"/>
    </source>
</evidence>
<accession>A0A251SB87</accession>
<keyword evidence="3 9" id="KW-0808">Transferase</keyword>
<keyword evidence="4" id="KW-0812">Transmembrane</keyword>
<evidence type="ECO:0000313" key="9">
    <source>
        <dbReference type="EMBL" id="KAF5765995.1"/>
    </source>
</evidence>
<reference evidence="9" key="3">
    <citation type="submission" date="2020-06" db="EMBL/GenBank/DDBJ databases">
        <title>Helianthus annuus Genome sequencing and assembly Release 2.</title>
        <authorList>
            <person name="Gouzy J."/>
            <person name="Langlade N."/>
            <person name="Munos S."/>
        </authorList>
    </citation>
    <scope>NUCLEOTIDE SEQUENCE</scope>
    <source>
        <tissue evidence="9">Leaves</tissue>
    </source>
</reference>
<dbReference type="EMBL" id="CM007904">
    <property type="protein sequence ID" value="OTF95928.1"/>
    <property type="molecule type" value="Genomic_DNA"/>
</dbReference>
<evidence type="ECO:0000256" key="7">
    <source>
        <dbReference type="ARBA" id="ARBA00023315"/>
    </source>
</evidence>
<evidence type="ECO:0000256" key="2">
    <source>
        <dbReference type="ARBA" id="ARBA00007937"/>
    </source>
</evidence>
<dbReference type="Pfam" id="PF23270">
    <property type="entry name" value="HAD_RAM2_N"/>
    <property type="match status" value="1"/>
</dbReference>
<dbReference type="InterPro" id="IPR056462">
    <property type="entry name" value="HAD_RAM2/GPAT1-8"/>
</dbReference>
<dbReference type="Proteomes" id="UP000215914">
    <property type="component" value="Chromosome 15"/>
</dbReference>
<evidence type="ECO:0000256" key="1">
    <source>
        <dbReference type="ARBA" id="ARBA00004370"/>
    </source>
</evidence>
<dbReference type="PANTHER" id="PTHR15486">
    <property type="entry name" value="ANCIENT UBIQUITOUS PROTEIN"/>
    <property type="match status" value="1"/>
</dbReference>
<dbReference type="GO" id="GO:0016020">
    <property type="term" value="C:membrane"/>
    <property type="evidence" value="ECO:0007669"/>
    <property type="project" value="UniProtKB-SubCell"/>
</dbReference>
<evidence type="ECO:0000256" key="5">
    <source>
        <dbReference type="ARBA" id="ARBA00022989"/>
    </source>
</evidence>
<dbReference type="InParanoid" id="A0A251SB87"/>
<evidence type="ECO:0000313" key="11">
    <source>
        <dbReference type="Proteomes" id="UP000215914"/>
    </source>
</evidence>
<dbReference type="InterPro" id="IPR023214">
    <property type="entry name" value="HAD_sf"/>
</dbReference>
<keyword evidence="11" id="KW-1185">Reference proteome</keyword>
<keyword evidence="7 9" id="KW-0012">Acyltransferase</keyword>
<dbReference type="AlphaFoldDB" id="A0A251SB87"/>
<dbReference type="Gramene" id="mRNA:HanXRQr2_Chr15g0710101">
    <property type="protein sequence ID" value="CDS:HanXRQr2_Chr15g0710101.1"/>
    <property type="gene ID" value="HanXRQr2_Chr15g0710101"/>
</dbReference>
<reference evidence="9 11" key="1">
    <citation type="journal article" date="2017" name="Nature">
        <title>The sunflower genome provides insights into oil metabolism, flowering and Asterid evolution.</title>
        <authorList>
            <person name="Badouin H."/>
            <person name="Gouzy J."/>
            <person name="Grassa C.J."/>
            <person name="Murat F."/>
            <person name="Staton S.E."/>
            <person name="Cottret L."/>
            <person name="Lelandais-Briere C."/>
            <person name="Owens G.L."/>
            <person name="Carrere S."/>
            <person name="Mayjonade B."/>
            <person name="Legrand L."/>
            <person name="Gill N."/>
            <person name="Kane N.C."/>
            <person name="Bowers J.E."/>
            <person name="Hubner S."/>
            <person name="Bellec A."/>
            <person name="Berard A."/>
            <person name="Berges H."/>
            <person name="Blanchet N."/>
            <person name="Boniface M.C."/>
            <person name="Brunel D."/>
            <person name="Catrice O."/>
            <person name="Chaidir N."/>
            <person name="Claudel C."/>
            <person name="Donnadieu C."/>
            <person name="Faraut T."/>
            <person name="Fievet G."/>
            <person name="Helmstetter N."/>
            <person name="King M."/>
            <person name="Knapp S.J."/>
            <person name="Lai Z."/>
            <person name="Le Paslier M.C."/>
            <person name="Lippi Y."/>
            <person name="Lorenzon L."/>
            <person name="Mandel J.R."/>
            <person name="Marage G."/>
            <person name="Marchand G."/>
            <person name="Marquand E."/>
            <person name="Bret-Mestries E."/>
            <person name="Morien E."/>
            <person name="Nambeesan S."/>
            <person name="Nguyen T."/>
            <person name="Pegot-Espagnet P."/>
            <person name="Pouilly N."/>
            <person name="Raftis F."/>
            <person name="Sallet E."/>
            <person name="Schiex T."/>
            <person name="Thomas J."/>
            <person name="Vandecasteele C."/>
            <person name="Vares D."/>
            <person name="Vear F."/>
            <person name="Vautrin S."/>
            <person name="Crespi M."/>
            <person name="Mangin B."/>
            <person name="Burke J.M."/>
            <person name="Salse J."/>
            <person name="Munos S."/>
            <person name="Vincourt P."/>
            <person name="Rieseberg L.H."/>
            <person name="Langlade N.B."/>
        </authorList>
    </citation>
    <scope>NUCLEOTIDE SEQUENCE [LARGE SCALE GENOMIC DNA]</scope>
    <source>
        <strain evidence="11">cv. SF193</strain>
        <tissue evidence="9">Leaves</tissue>
    </source>
</reference>
<gene>
    <name evidence="10" type="ORF">HannXRQ_Chr15g0488501</name>
    <name evidence="9" type="ORF">HanXRQr2_Chr15g0710101</name>
</gene>
<comment type="subcellular location">
    <subcellularLocation>
        <location evidence="1">Membrane</location>
    </subcellularLocation>
</comment>
<dbReference type="Gene3D" id="3.40.50.1000">
    <property type="entry name" value="HAD superfamily/HAD-like"/>
    <property type="match status" value="1"/>
</dbReference>
<evidence type="ECO:0000256" key="3">
    <source>
        <dbReference type="ARBA" id="ARBA00022679"/>
    </source>
</evidence>
<comment type="similarity">
    <text evidence="2">Belongs to the GPAT/DAPAT family.</text>
</comment>
<dbReference type="SUPFAM" id="SSF56784">
    <property type="entry name" value="HAD-like"/>
    <property type="match status" value="1"/>
</dbReference>
<evidence type="ECO:0000256" key="4">
    <source>
        <dbReference type="ARBA" id="ARBA00022692"/>
    </source>
</evidence>
<dbReference type="PANTHER" id="PTHR15486:SF91">
    <property type="entry name" value="PHOSPHOLIPID_GLYCEROL ACYLTRANSFERASE DOMAIN-CONTAINING PROTEIN"/>
    <property type="match status" value="1"/>
</dbReference>
<evidence type="ECO:0000313" key="10">
    <source>
        <dbReference type="EMBL" id="OTF95928.1"/>
    </source>
</evidence>
<organism evidence="10 11">
    <name type="scientific">Helianthus annuus</name>
    <name type="common">Common sunflower</name>
    <dbReference type="NCBI Taxonomy" id="4232"/>
    <lineage>
        <taxon>Eukaryota</taxon>
        <taxon>Viridiplantae</taxon>
        <taxon>Streptophyta</taxon>
        <taxon>Embryophyta</taxon>
        <taxon>Tracheophyta</taxon>
        <taxon>Spermatophyta</taxon>
        <taxon>Magnoliopsida</taxon>
        <taxon>eudicotyledons</taxon>
        <taxon>Gunneridae</taxon>
        <taxon>Pentapetalae</taxon>
        <taxon>asterids</taxon>
        <taxon>campanulids</taxon>
        <taxon>Asterales</taxon>
        <taxon>Asteraceae</taxon>
        <taxon>Asteroideae</taxon>
        <taxon>Heliantheae alliance</taxon>
        <taxon>Heliantheae</taxon>
        <taxon>Helianthus</taxon>
    </lineage>
</organism>
<protein>
    <submittedName>
        <fullName evidence="9">Glycerol-3-phosphate 2-O-acyltransferase</fullName>
        <ecNumber evidence="9">2.3.1.198</ecNumber>
    </submittedName>
    <submittedName>
        <fullName evidence="10">Putative HAD-like domain-containing protein</fullName>
    </submittedName>
</protein>
<evidence type="ECO:0000259" key="8">
    <source>
        <dbReference type="Pfam" id="PF23270"/>
    </source>
</evidence>
<dbReference type="EMBL" id="MNCJ02000330">
    <property type="protein sequence ID" value="KAF5765995.1"/>
    <property type="molecule type" value="Genomic_DNA"/>
</dbReference>